<protein>
    <recommendedName>
        <fullName evidence="3 13">Chaperone protein ClpB</fullName>
    </recommendedName>
</protein>
<dbReference type="NCBIfam" id="TIGR03346">
    <property type="entry name" value="chaperone_ClpB"/>
    <property type="match status" value="1"/>
</dbReference>
<proteinExistence type="inferred from homology"/>
<dbReference type="InterPro" id="IPR018368">
    <property type="entry name" value="ClpA/B_CS1"/>
</dbReference>
<dbReference type="InterPro" id="IPR050130">
    <property type="entry name" value="ClpA_ClpB"/>
</dbReference>
<dbReference type="Gene3D" id="3.40.50.300">
    <property type="entry name" value="P-loop containing nucleotide triphosphate hydrolases"/>
    <property type="match status" value="3"/>
</dbReference>
<evidence type="ECO:0000256" key="3">
    <source>
        <dbReference type="ARBA" id="ARBA00017574"/>
    </source>
</evidence>
<dbReference type="SUPFAM" id="SSF81923">
    <property type="entry name" value="Double Clp-N motif"/>
    <property type="match status" value="1"/>
</dbReference>
<dbReference type="AlphaFoldDB" id="A0A6N4R084"/>
<comment type="subcellular location">
    <subcellularLocation>
        <location evidence="1 13">Cytoplasm</location>
    </subcellularLocation>
</comment>
<keyword evidence="13" id="KW-0346">Stress response</keyword>
<dbReference type="GO" id="GO:0042026">
    <property type="term" value="P:protein refolding"/>
    <property type="evidence" value="ECO:0007669"/>
    <property type="project" value="UniProtKB-UniRule"/>
</dbReference>
<dbReference type="PROSITE" id="PS51903">
    <property type="entry name" value="CLP_R"/>
    <property type="match status" value="1"/>
</dbReference>
<dbReference type="FunFam" id="3.40.50.300:FF:000120">
    <property type="entry name" value="ATP-dependent chaperone ClpB"/>
    <property type="match status" value="1"/>
</dbReference>
<dbReference type="PRINTS" id="PR00300">
    <property type="entry name" value="CLPPROTEASEA"/>
</dbReference>
<dbReference type="CDD" id="cd00009">
    <property type="entry name" value="AAA"/>
    <property type="match status" value="1"/>
</dbReference>
<dbReference type="InterPro" id="IPR017730">
    <property type="entry name" value="Chaperonin_ClpB"/>
</dbReference>
<gene>
    <name evidence="13 15" type="primary">clpB</name>
    <name evidence="15" type="ORF">DI628_08070</name>
</gene>
<reference evidence="15 16" key="1">
    <citation type="journal article" date="2017" name="Nat. Commun.">
        <title>In situ click chemistry generation of cyclooxygenase-2 inhibitors.</title>
        <authorList>
            <person name="Bhardwaj A."/>
            <person name="Kaur J."/>
            <person name="Wuest M."/>
            <person name="Wuest F."/>
        </authorList>
    </citation>
    <scope>NUCLEOTIDE SEQUENCE [LARGE SCALE GENOMIC DNA]</scope>
    <source>
        <strain evidence="15">S2_018_000_R2_106</strain>
    </source>
</reference>
<dbReference type="SUPFAM" id="SSF52540">
    <property type="entry name" value="P-loop containing nucleoside triphosphate hydrolases"/>
    <property type="match status" value="2"/>
</dbReference>
<dbReference type="InterPro" id="IPR003959">
    <property type="entry name" value="ATPase_AAA_core"/>
</dbReference>
<dbReference type="GO" id="GO:0005737">
    <property type="term" value="C:cytoplasm"/>
    <property type="evidence" value="ECO:0007669"/>
    <property type="project" value="UniProtKB-SubCell"/>
</dbReference>
<keyword evidence="7 13" id="KW-0175">Coiled coil</keyword>
<name>A0A6N4R084_BLAVI</name>
<evidence type="ECO:0000259" key="14">
    <source>
        <dbReference type="PROSITE" id="PS51903"/>
    </source>
</evidence>
<dbReference type="PROSITE" id="PS00871">
    <property type="entry name" value="CLPAB_2"/>
    <property type="match status" value="1"/>
</dbReference>
<dbReference type="Gene3D" id="1.10.1780.10">
    <property type="entry name" value="Clp, N-terminal domain"/>
    <property type="match status" value="1"/>
</dbReference>
<dbReference type="SMART" id="SM01086">
    <property type="entry name" value="ClpB_D2-small"/>
    <property type="match status" value="1"/>
</dbReference>
<dbReference type="FunFam" id="3.40.50.300:FF:000010">
    <property type="entry name" value="Chaperone clpB 1, putative"/>
    <property type="match status" value="1"/>
</dbReference>
<dbReference type="GO" id="GO:0005524">
    <property type="term" value="F:ATP binding"/>
    <property type="evidence" value="ECO:0007669"/>
    <property type="project" value="UniProtKB-UniRule"/>
</dbReference>
<evidence type="ECO:0000256" key="13">
    <source>
        <dbReference type="RuleBase" id="RU362034"/>
    </source>
</evidence>
<keyword evidence="6 12" id="KW-0067">ATP-binding</keyword>
<dbReference type="CDD" id="cd19499">
    <property type="entry name" value="RecA-like_ClpB_Hsp104-like"/>
    <property type="match status" value="1"/>
</dbReference>
<comment type="function">
    <text evidence="9">Part of a stress-induced multi-chaperone system, it is involved in the recovery of the cell from heat-induced damage, in cooperation with DnaK, DnaJ and GrpE. Acts before DnaK, in the processing of protein aggregates. Protein binding stimulates the ATPase activity; ATP hydrolysis unfolds the denatured protein aggregates, which probably helps expose new hydrophobic binding sites on the surface of ClpB-bound aggregates, contributing to the solubilization and refolding of denatured protein aggregates by DnaK.</text>
</comment>
<dbReference type="InterPro" id="IPR028299">
    <property type="entry name" value="ClpA/B_CS2"/>
</dbReference>
<organism evidence="15 16">
    <name type="scientific">Blastochloris viridis</name>
    <name type="common">Rhodopseudomonas viridis</name>
    <dbReference type="NCBI Taxonomy" id="1079"/>
    <lineage>
        <taxon>Bacteria</taxon>
        <taxon>Pseudomonadati</taxon>
        <taxon>Pseudomonadota</taxon>
        <taxon>Alphaproteobacteria</taxon>
        <taxon>Hyphomicrobiales</taxon>
        <taxon>Blastochloridaceae</taxon>
        <taxon>Blastochloris</taxon>
    </lineage>
</organism>
<dbReference type="Proteomes" id="UP000320948">
    <property type="component" value="Unassembled WGS sequence"/>
</dbReference>
<dbReference type="GO" id="GO:0034605">
    <property type="term" value="P:cellular response to heat"/>
    <property type="evidence" value="ECO:0007669"/>
    <property type="project" value="TreeGrafter"/>
</dbReference>
<dbReference type="Gene3D" id="1.10.8.60">
    <property type="match status" value="1"/>
</dbReference>
<dbReference type="Pfam" id="PF00004">
    <property type="entry name" value="AAA"/>
    <property type="match status" value="1"/>
</dbReference>
<dbReference type="InterPro" id="IPR003593">
    <property type="entry name" value="AAA+_ATPase"/>
</dbReference>
<keyword evidence="4 11" id="KW-0677">Repeat</keyword>
<dbReference type="Pfam" id="PF17871">
    <property type="entry name" value="AAA_lid_9"/>
    <property type="match status" value="1"/>
</dbReference>
<dbReference type="InterPro" id="IPR036628">
    <property type="entry name" value="Clp_N_dom_sf"/>
</dbReference>
<dbReference type="SMART" id="SM00382">
    <property type="entry name" value="AAA"/>
    <property type="match status" value="2"/>
</dbReference>
<evidence type="ECO:0000313" key="15">
    <source>
        <dbReference type="EMBL" id="TKW60835.1"/>
    </source>
</evidence>
<dbReference type="InterPro" id="IPR041546">
    <property type="entry name" value="ClpA/ClpB_AAA_lid"/>
</dbReference>
<sequence>MNPEKFTQKTMALLGDAQSLALKMNHARLDVTHLLVAFVEDSEGYGARLLEAAGGDVAKITEQARTALGRLPQVHGDSVQMSVTQPLAKVLAVAEDTAKELGDRFVAADGLLLTLVREGADAADILKKAGVKADVLKNVILEQRAGGTADSQGAEDAQGALAKYTRDLTELARSGKLDPVIGREDEVRRTIQVLSRRTKNNPVLIGEAGVGKTAIVEGLAQRIVKEDVPESLKDKRVLTLDLGALVAGTKFRGEFEERLKGILKEIEKTNGAVILFIDELHTLVGAGGTGDGSMDASNLLKPALARGELRCVGATTLDEYRQHIEKDPALARRFQSVFVAEPTVGETISILRGLKERYELHHGVRIADAALVAAANLSKRYIADRFLPDKAIDLMDEAAAHIRMEIDSKPKELDEVDRKLMQLKIEREALQKEKDAPSKMRLKELESEIAELQTQSDAMTKDWQEAQRLVQAAKALKQALDDARIEKDKAAREGDFAKVAELTYGRIPELEKQIEASQGQDTGVLKEVVTADDIARVVAAWTGIPVEKMLSTEREKLLRLPEILAERVIGQPVAVKSVAEAVQRARAGLQDPNRPIGSFLFLGPTGVGKTELAKALANYLFDDDKALLRIDMSEYMEKHAVSRLVGAPPGYVGYEQGGVLTEDVRRRPYSVVLFDEVEKAHPDVFNILLQVLDDGRLTDGQGRTVDFTNTVIILTSNLGSEALAALKDGEPAEKARPAVMDVVRRAFRPEFLNRLDDIVLFNRLDKSVMRGIVRNQLAGLQALVAAQQIGLDVDDKAADWLGERGYDPVYGARPLKRVIQTEVQNKLAQRILAGTIQQGDMVKVSLIKNGIEMATVKRN</sequence>
<dbReference type="InterPro" id="IPR019489">
    <property type="entry name" value="Clp_ATPase_C"/>
</dbReference>
<evidence type="ECO:0000256" key="9">
    <source>
        <dbReference type="ARBA" id="ARBA00025613"/>
    </source>
</evidence>
<evidence type="ECO:0000256" key="5">
    <source>
        <dbReference type="ARBA" id="ARBA00022741"/>
    </source>
</evidence>
<keyword evidence="8 12" id="KW-0143">Chaperone</keyword>
<feature type="coiled-coil region" evidence="13">
    <location>
        <begin position="413"/>
        <end position="493"/>
    </location>
</feature>
<feature type="domain" description="Clp R" evidence="14">
    <location>
        <begin position="3"/>
        <end position="146"/>
    </location>
</feature>
<dbReference type="FunFam" id="3.40.50.300:FF:000025">
    <property type="entry name" value="ATP-dependent Clp protease subunit"/>
    <property type="match status" value="1"/>
</dbReference>
<dbReference type="Pfam" id="PF02861">
    <property type="entry name" value="Clp_N"/>
    <property type="match status" value="1"/>
</dbReference>
<dbReference type="PANTHER" id="PTHR11638:SF176">
    <property type="entry name" value="HEAT SHOCK PROTEIN 78, MITOCHONDRIAL"/>
    <property type="match status" value="1"/>
</dbReference>
<dbReference type="InterPro" id="IPR001270">
    <property type="entry name" value="ClpA/B"/>
</dbReference>
<evidence type="ECO:0000256" key="12">
    <source>
        <dbReference type="RuleBase" id="RU004432"/>
    </source>
</evidence>
<comment type="subunit">
    <text evidence="10">Homohexamer. The oligomerization is ATP-dependent.</text>
</comment>
<dbReference type="PANTHER" id="PTHR11638">
    <property type="entry name" value="ATP-DEPENDENT CLP PROTEASE"/>
    <property type="match status" value="1"/>
</dbReference>
<dbReference type="InterPro" id="IPR004176">
    <property type="entry name" value="Clp_R_N"/>
</dbReference>
<dbReference type="Pfam" id="PF07724">
    <property type="entry name" value="AAA_2"/>
    <property type="match status" value="1"/>
</dbReference>
<dbReference type="PROSITE" id="PS00870">
    <property type="entry name" value="CLPAB_1"/>
    <property type="match status" value="1"/>
</dbReference>
<comment type="subunit">
    <text evidence="13">Homohexamer; The oligomerization is ATP-dependent.</text>
</comment>
<dbReference type="EMBL" id="VAFM01000002">
    <property type="protein sequence ID" value="TKW60835.1"/>
    <property type="molecule type" value="Genomic_DNA"/>
</dbReference>
<evidence type="ECO:0000256" key="1">
    <source>
        <dbReference type="ARBA" id="ARBA00004496"/>
    </source>
</evidence>
<evidence type="ECO:0000256" key="4">
    <source>
        <dbReference type="ARBA" id="ARBA00022737"/>
    </source>
</evidence>
<comment type="similarity">
    <text evidence="2 12">Belongs to the ClpA/ClpB family.</text>
</comment>
<keyword evidence="5 12" id="KW-0547">Nucleotide-binding</keyword>
<evidence type="ECO:0000256" key="11">
    <source>
        <dbReference type="PROSITE-ProRule" id="PRU01251"/>
    </source>
</evidence>
<evidence type="ECO:0000256" key="2">
    <source>
        <dbReference type="ARBA" id="ARBA00008675"/>
    </source>
</evidence>
<dbReference type="InterPro" id="IPR027417">
    <property type="entry name" value="P-loop_NTPase"/>
</dbReference>
<evidence type="ECO:0000256" key="7">
    <source>
        <dbReference type="ARBA" id="ARBA00023054"/>
    </source>
</evidence>
<evidence type="ECO:0000256" key="10">
    <source>
        <dbReference type="ARBA" id="ARBA00026057"/>
    </source>
</evidence>
<dbReference type="GO" id="GO:0016887">
    <property type="term" value="F:ATP hydrolysis activity"/>
    <property type="evidence" value="ECO:0007669"/>
    <property type="project" value="InterPro"/>
</dbReference>
<evidence type="ECO:0000256" key="8">
    <source>
        <dbReference type="ARBA" id="ARBA00023186"/>
    </source>
</evidence>
<evidence type="ECO:0000256" key="6">
    <source>
        <dbReference type="ARBA" id="ARBA00022840"/>
    </source>
</evidence>
<dbReference type="Pfam" id="PF10431">
    <property type="entry name" value="ClpB_D2-small"/>
    <property type="match status" value="1"/>
</dbReference>
<accession>A0A6N4R084</accession>
<evidence type="ECO:0000313" key="16">
    <source>
        <dbReference type="Proteomes" id="UP000320948"/>
    </source>
</evidence>
<keyword evidence="13" id="KW-0963">Cytoplasm</keyword>
<comment type="caution">
    <text evidence="15">The sequence shown here is derived from an EMBL/GenBank/DDBJ whole genome shotgun (WGS) entry which is preliminary data.</text>
</comment>